<dbReference type="EMBL" id="JAACXV010014518">
    <property type="protein sequence ID" value="KAF7266685.1"/>
    <property type="molecule type" value="Genomic_DNA"/>
</dbReference>
<dbReference type="Proteomes" id="UP000625711">
    <property type="component" value="Unassembled WGS sequence"/>
</dbReference>
<sequence>MNSLLRHGVNQRAPQVNPHAKPTEEVRRSTRKRRHNSNHTIENIITQSLPEYSEEFNDVRNKKRTLNVKIPIKELWIETSENEASSNVSDMELSPVCTQYAPSIYVTPKRENHTPVLMVVNNQSRNETCSEEKVSNEDEISF</sequence>
<gene>
    <name evidence="2" type="ORF">GWI33_020017</name>
</gene>
<dbReference type="AlphaFoldDB" id="A0A834M4N1"/>
<protein>
    <submittedName>
        <fullName evidence="2">Uncharacterized protein</fullName>
    </submittedName>
</protein>
<name>A0A834M4N1_RHYFE</name>
<evidence type="ECO:0000313" key="3">
    <source>
        <dbReference type="Proteomes" id="UP000625711"/>
    </source>
</evidence>
<proteinExistence type="predicted"/>
<reference evidence="2" key="1">
    <citation type="submission" date="2020-08" db="EMBL/GenBank/DDBJ databases">
        <title>Genome sequencing and assembly of the red palm weevil Rhynchophorus ferrugineus.</title>
        <authorList>
            <person name="Dias G.B."/>
            <person name="Bergman C.M."/>
            <person name="Manee M."/>
        </authorList>
    </citation>
    <scope>NUCLEOTIDE SEQUENCE</scope>
    <source>
        <strain evidence="2">AA-2017</strain>
        <tissue evidence="2">Whole larva</tissue>
    </source>
</reference>
<comment type="caution">
    <text evidence="2">The sequence shown here is derived from an EMBL/GenBank/DDBJ whole genome shotgun (WGS) entry which is preliminary data.</text>
</comment>
<evidence type="ECO:0000313" key="2">
    <source>
        <dbReference type="EMBL" id="KAF7266685.1"/>
    </source>
</evidence>
<feature type="region of interest" description="Disordered" evidence="1">
    <location>
        <begin position="1"/>
        <end position="39"/>
    </location>
</feature>
<accession>A0A834M4N1</accession>
<keyword evidence="3" id="KW-1185">Reference proteome</keyword>
<evidence type="ECO:0000256" key="1">
    <source>
        <dbReference type="SAM" id="MobiDB-lite"/>
    </source>
</evidence>
<organism evidence="2 3">
    <name type="scientific">Rhynchophorus ferrugineus</name>
    <name type="common">Red palm weevil</name>
    <name type="synonym">Curculio ferrugineus</name>
    <dbReference type="NCBI Taxonomy" id="354439"/>
    <lineage>
        <taxon>Eukaryota</taxon>
        <taxon>Metazoa</taxon>
        <taxon>Ecdysozoa</taxon>
        <taxon>Arthropoda</taxon>
        <taxon>Hexapoda</taxon>
        <taxon>Insecta</taxon>
        <taxon>Pterygota</taxon>
        <taxon>Neoptera</taxon>
        <taxon>Endopterygota</taxon>
        <taxon>Coleoptera</taxon>
        <taxon>Polyphaga</taxon>
        <taxon>Cucujiformia</taxon>
        <taxon>Curculionidae</taxon>
        <taxon>Dryophthorinae</taxon>
        <taxon>Rhynchophorus</taxon>
    </lineage>
</organism>